<protein>
    <submittedName>
        <fullName evidence="2">Uncharacterized protein</fullName>
    </submittedName>
</protein>
<keyword evidence="3" id="KW-1185">Reference proteome</keyword>
<feature type="region of interest" description="Disordered" evidence="1">
    <location>
        <begin position="59"/>
        <end position="78"/>
    </location>
</feature>
<evidence type="ECO:0000313" key="2">
    <source>
        <dbReference type="EMBL" id="MFA1556928.1"/>
    </source>
</evidence>
<name>A0ABV4R1Z9_9ACTN</name>
<dbReference type="EMBL" id="JAXCEH010000018">
    <property type="protein sequence ID" value="MFA1556928.1"/>
    <property type="molecule type" value="Genomic_DNA"/>
</dbReference>
<feature type="region of interest" description="Disordered" evidence="1">
    <location>
        <begin position="110"/>
        <end position="129"/>
    </location>
</feature>
<dbReference type="RefSeq" id="WP_371943679.1">
    <property type="nucleotide sequence ID" value="NZ_JAXCEH010000018.1"/>
</dbReference>
<gene>
    <name evidence="2" type="ORF">SM436_24865</name>
</gene>
<sequence length="312" mass="34893">MTSAERTGHSKNCEQAEKPPCACACGGAEHGWQGALSIAAASSSASLDRLRQAAEKSWVQATQPRLGQRKPGPETVEGQHAAIRSFIADVIKWLRRDRSLHNNTRRLGEPFRISRDTDPDQPRRKLTPEEQREFIEKHVIPRLRDDFGVPKINDFQKQAGKVHFWCELLAQTAQALCVSKRICGEAKSTVVTALTGEGDQHPDGWAALLKERVVIERAVDLVFEQLPRLVTGGVAVGDVFRLIWPARVLAVLMCREPRRHWAVRQYCIQPIVEHGSAEIRQKVKDRLREAFPAEWPALDGGTSNDLGERRAG</sequence>
<accession>A0ABV4R1Z9</accession>
<evidence type="ECO:0000256" key="1">
    <source>
        <dbReference type="SAM" id="MobiDB-lite"/>
    </source>
</evidence>
<reference evidence="2 3" key="1">
    <citation type="submission" date="2023-11" db="EMBL/GenBank/DDBJ databases">
        <title>Actinomadura monticuli sp. nov., isolated from volcanic ash.</title>
        <authorList>
            <person name="Lee S.D."/>
            <person name="Yang H."/>
            <person name="Kim I.S."/>
        </authorList>
    </citation>
    <scope>NUCLEOTIDE SEQUENCE [LARGE SCALE GENOMIC DNA]</scope>
    <source>
        <strain evidence="2 3">DSM 45346</strain>
    </source>
</reference>
<proteinExistence type="predicted"/>
<organism evidence="2 3">
    <name type="scientific">Actinomadura chokoriensis</name>
    <dbReference type="NCBI Taxonomy" id="454156"/>
    <lineage>
        <taxon>Bacteria</taxon>
        <taxon>Bacillati</taxon>
        <taxon>Actinomycetota</taxon>
        <taxon>Actinomycetes</taxon>
        <taxon>Streptosporangiales</taxon>
        <taxon>Thermomonosporaceae</taxon>
        <taxon>Actinomadura</taxon>
    </lineage>
</organism>
<dbReference type="Proteomes" id="UP001569904">
    <property type="component" value="Unassembled WGS sequence"/>
</dbReference>
<comment type="caution">
    <text evidence="2">The sequence shown here is derived from an EMBL/GenBank/DDBJ whole genome shotgun (WGS) entry which is preliminary data.</text>
</comment>
<evidence type="ECO:0000313" key="3">
    <source>
        <dbReference type="Proteomes" id="UP001569904"/>
    </source>
</evidence>